<evidence type="ECO:0000313" key="1">
    <source>
        <dbReference type="EMBL" id="APA07097.1"/>
    </source>
</evidence>
<organism evidence="1 2">
    <name type="scientific">Sclerotinia sclerotiorum (strain ATCC 18683 / 1980 / Ss-1)</name>
    <name type="common">White mold</name>
    <name type="synonym">Whetzelinia sclerotiorum</name>
    <dbReference type="NCBI Taxonomy" id="665079"/>
    <lineage>
        <taxon>Eukaryota</taxon>
        <taxon>Fungi</taxon>
        <taxon>Dikarya</taxon>
        <taxon>Ascomycota</taxon>
        <taxon>Pezizomycotina</taxon>
        <taxon>Leotiomycetes</taxon>
        <taxon>Helotiales</taxon>
        <taxon>Sclerotiniaceae</taxon>
        <taxon>Sclerotinia</taxon>
    </lineage>
</organism>
<dbReference type="VEuPathDB" id="FungiDB:sscle_02g018670"/>
<protein>
    <recommendedName>
        <fullName evidence="3">Protein kinase domain-containing protein</fullName>
    </recommendedName>
</protein>
<reference evidence="2" key="1">
    <citation type="journal article" date="2017" name="Genome Biol. Evol.">
        <title>The complete genome sequence of the phytopathogenic fungus Sclerotinia sclerotiorum reveals insights into the genome architecture of broad host range pathogens.</title>
        <authorList>
            <person name="Derbyshire M."/>
            <person name="Denton-Giles M."/>
            <person name="Hegedus D."/>
            <person name="Seifbarghy S."/>
            <person name="Rollins J."/>
            <person name="van Kan J."/>
            <person name="Seidl M.F."/>
            <person name="Faino L."/>
            <person name="Mbengue M."/>
            <person name="Navaud O."/>
            <person name="Raffaele S."/>
            <person name="Hammond-Kosack K."/>
            <person name="Heard S."/>
            <person name="Oliver R."/>
        </authorList>
    </citation>
    <scope>NUCLEOTIDE SEQUENCE [LARGE SCALE GENOMIC DNA]</scope>
    <source>
        <strain evidence="2">ATCC 18683 / 1980 / Ss-1</strain>
    </source>
</reference>
<dbReference type="Gene3D" id="1.10.510.10">
    <property type="entry name" value="Transferase(Phosphotransferase) domain 1"/>
    <property type="match status" value="1"/>
</dbReference>
<sequence>MAQRFFFESFQWSTIEASDDDDELIKFHVRCFGAHFQIQYRLHDLSLSPYLLKQFQDSLTLMKICELGDNLDAERALEEIHRLRQPFEELMIKLAPNPPPSYDYLSDYLYLPILILEAIATTQSSTAVQPNFKGELPRQSRVPIGQHISIWGHWLKSVKSLTSQQIRLLPTSSNLEEHPYLRGPTKVIADDNTICYYKEFPAWLSPLSTVTEEKPWIHIQISAAINAKKLHSDIHVCRLHSVIIDDDREVLQHWPRPSKEDLYKKWGRDGCFQDWTDEQYADPNFDLKRLVGMLVYYIDNKGTLEEIAPQSDNEHQCRWATELESIVGELHSAGLVWGDAKPSNLLIDQNDQLWLIDLEGSYTPGWVDENNRESQKGDLQGVERIKEWLAKYDNKSTHCIGFGKNE</sequence>
<name>A0A1D9PWM6_SCLS1</name>
<dbReference type="EMBL" id="CP017815">
    <property type="protein sequence ID" value="APA07097.1"/>
    <property type="molecule type" value="Genomic_DNA"/>
</dbReference>
<accession>A0A1D9PWM6</accession>
<dbReference type="Proteomes" id="UP000177798">
    <property type="component" value="Chromosome 2"/>
</dbReference>
<dbReference type="AlphaFoldDB" id="A0A1D9PWM6"/>
<evidence type="ECO:0008006" key="3">
    <source>
        <dbReference type="Google" id="ProtNLM"/>
    </source>
</evidence>
<dbReference type="SUPFAM" id="SSF56112">
    <property type="entry name" value="Protein kinase-like (PK-like)"/>
    <property type="match status" value="1"/>
</dbReference>
<evidence type="ECO:0000313" key="2">
    <source>
        <dbReference type="Proteomes" id="UP000177798"/>
    </source>
</evidence>
<gene>
    <name evidence="1" type="ORF">sscle_02g018670</name>
</gene>
<dbReference type="OrthoDB" id="4062651at2759"/>
<dbReference type="InterPro" id="IPR011009">
    <property type="entry name" value="Kinase-like_dom_sf"/>
</dbReference>
<proteinExistence type="predicted"/>